<evidence type="ECO:0000313" key="2">
    <source>
        <dbReference type="Proteomes" id="UP001296943"/>
    </source>
</evidence>
<protein>
    <submittedName>
        <fullName evidence="1">Uncharacterized protein</fullName>
    </submittedName>
</protein>
<accession>A0ABS2N5Z3</accession>
<name>A0ABS2N5Z3_9BACI</name>
<evidence type="ECO:0000313" key="1">
    <source>
        <dbReference type="EMBL" id="MBM7573564.1"/>
    </source>
</evidence>
<sequence length="124" mass="14341">MSKKGNVISFNDYKRKKYGLDRPIFSEPVKISIGDPKDPEKKTTFVVVCNFVHDDRQFLALDPVDKEEELYTIVEGVVDRGSLVKVVPIAEHEYPEIEAKFSKIFAQVNTKYEDDNRRSFGLKR</sequence>
<reference evidence="1 2" key="1">
    <citation type="submission" date="2021-01" db="EMBL/GenBank/DDBJ databases">
        <title>Genomic Encyclopedia of Type Strains, Phase IV (KMG-IV): sequencing the most valuable type-strain genomes for metagenomic binning, comparative biology and taxonomic classification.</title>
        <authorList>
            <person name="Goeker M."/>
        </authorList>
    </citation>
    <scope>NUCLEOTIDE SEQUENCE [LARGE SCALE GENOMIC DNA]</scope>
    <source>
        <strain evidence="1 2">DSM 23711</strain>
    </source>
</reference>
<gene>
    <name evidence="1" type="ORF">JOC48_004128</name>
</gene>
<dbReference type="Proteomes" id="UP001296943">
    <property type="component" value="Unassembled WGS sequence"/>
</dbReference>
<dbReference type="RefSeq" id="WP_204502202.1">
    <property type="nucleotide sequence ID" value="NZ_JAFBDR010000037.1"/>
</dbReference>
<organism evidence="1 2">
    <name type="scientific">Aquibacillus albus</name>
    <dbReference type="NCBI Taxonomy" id="1168171"/>
    <lineage>
        <taxon>Bacteria</taxon>
        <taxon>Bacillati</taxon>
        <taxon>Bacillota</taxon>
        <taxon>Bacilli</taxon>
        <taxon>Bacillales</taxon>
        <taxon>Bacillaceae</taxon>
        <taxon>Aquibacillus</taxon>
    </lineage>
</organism>
<proteinExistence type="predicted"/>
<dbReference type="EMBL" id="JAFBDR010000037">
    <property type="protein sequence ID" value="MBM7573564.1"/>
    <property type="molecule type" value="Genomic_DNA"/>
</dbReference>
<comment type="caution">
    <text evidence="1">The sequence shown here is derived from an EMBL/GenBank/DDBJ whole genome shotgun (WGS) entry which is preliminary data.</text>
</comment>
<keyword evidence="2" id="KW-1185">Reference proteome</keyword>